<evidence type="ECO:0000259" key="5">
    <source>
        <dbReference type="Pfam" id="PF22939"/>
    </source>
</evidence>
<feature type="repeat" description="ANK" evidence="3">
    <location>
        <begin position="921"/>
        <end position="954"/>
    </location>
</feature>
<dbReference type="SUPFAM" id="SSF48403">
    <property type="entry name" value="Ankyrin repeat"/>
    <property type="match status" value="1"/>
</dbReference>
<accession>A0A8H8RII0</accession>
<dbReference type="PROSITE" id="PS50088">
    <property type="entry name" value="ANK_REPEAT"/>
    <property type="match status" value="2"/>
</dbReference>
<dbReference type="SUPFAM" id="SSF53474">
    <property type="entry name" value="alpha/beta-Hydrolases"/>
    <property type="match status" value="1"/>
</dbReference>
<keyword evidence="9" id="KW-1185">Reference proteome</keyword>
<keyword evidence="3" id="KW-0040">ANK repeat</keyword>
<organism evidence="8 9">
    <name type="scientific">Lachnellula occidentalis</name>
    <dbReference type="NCBI Taxonomy" id="215460"/>
    <lineage>
        <taxon>Eukaryota</taxon>
        <taxon>Fungi</taxon>
        <taxon>Dikarya</taxon>
        <taxon>Ascomycota</taxon>
        <taxon>Pezizomycotina</taxon>
        <taxon>Leotiomycetes</taxon>
        <taxon>Helotiales</taxon>
        <taxon>Lachnaceae</taxon>
        <taxon>Lachnellula</taxon>
    </lineage>
</organism>
<evidence type="ECO:0000313" key="8">
    <source>
        <dbReference type="EMBL" id="TVY36127.1"/>
    </source>
</evidence>
<evidence type="ECO:0000256" key="3">
    <source>
        <dbReference type="PROSITE-ProRule" id="PRU00023"/>
    </source>
</evidence>
<feature type="domain" description="Nephrocystin 3-like N-terminal" evidence="7">
    <location>
        <begin position="395"/>
        <end position="564"/>
    </location>
</feature>
<evidence type="ECO:0000256" key="1">
    <source>
        <dbReference type="ARBA" id="ARBA00007920"/>
    </source>
</evidence>
<dbReference type="Proteomes" id="UP000443090">
    <property type="component" value="Unassembled WGS sequence"/>
</dbReference>
<dbReference type="Pfam" id="PF22939">
    <property type="entry name" value="WHD_GPIID"/>
    <property type="match status" value="1"/>
</dbReference>
<dbReference type="Pfam" id="PF12796">
    <property type="entry name" value="Ank_2"/>
    <property type="match status" value="1"/>
</dbReference>
<dbReference type="Pfam" id="PF05057">
    <property type="entry name" value="DUF676"/>
    <property type="match status" value="1"/>
</dbReference>
<comment type="caution">
    <text evidence="8">The sequence shown here is derived from an EMBL/GenBank/DDBJ whole genome shotgun (WGS) entry which is preliminary data.</text>
</comment>
<dbReference type="Gene3D" id="3.40.50.300">
    <property type="entry name" value="P-loop containing nucleotide triphosphate hydrolases"/>
    <property type="match status" value="1"/>
</dbReference>
<dbReference type="EMBL" id="QGMI01000870">
    <property type="protein sequence ID" value="TVY36127.1"/>
    <property type="molecule type" value="Genomic_DNA"/>
</dbReference>
<dbReference type="InterPro" id="IPR029058">
    <property type="entry name" value="AB_hydrolase_fold"/>
</dbReference>
<evidence type="ECO:0000259" key="7">
    <source>
        <dbReference type="Pfam" id="PF24883"/>
    </source>
</evidence>
<protein>
    <submittedName>
        <fullName evidence="8">Vegetative incompatibility protein</fullName>
    </submittedName>
</protein>
<dbReference type="InterPro" id="IPR002110">
    <property type="entry name" value="Ankyrin_rpt"/>
</dbReference>
<dbReference type="Pfam" id="PF24883">
    <property type="entry name" value="NPHP3_N"/>
    <property type="match status" value="1"/>
</dbReference>
<dbReference type="InterPro" id="IPR056884">
    <property type="entry name" value="NPHP3-like_N"/>
</dbReference>
<dbReference type="SMART" id="SM00248">
    <property type="entry name" value="ANK"/>
    <property type="match status" value="4"/>
</dbReference>
<gene>
    <name evidence="8" type="primary">HET-E1_9</name>
    <name evidence="8" type="ORF">LOCC1_G007563</name>
</gene>
<dbReference type="InterPro" id="IPR007751">
    <property type="entry name" value="DUF676_lipase-like"/>
</dbReference>
<evidence type="ECO:0000256" key="2">
    <source>
        <dbReference type="ARBA" id="ARBA00022737"/>
    </source>
</evidence>
<dbReference type="Gene3D" id="3.40.50.1820">
    <property type="entry name" value="alpha/beta hydrolase"/>
    <property type="match status" value="1"/>
</dbReference>
<feature type="domain" description="GPI inositol-deacylase winged helix" evidence="5">
    <location>
        <begin position="677"/>
        <end position="762"/>
    </location>
</feature>
<dbReference type="Pfam" id="PF23239">
    <property type="entry name" value="DUF7069"/>
    <property type="match status" value="1"/>
</dbReference>
<feature type="repeat" description="ANK" evidence="3">
    <location>
        <begin position="955"/>
        <end position="988"/>
    </location>
</feature>
<dbReference type="OrthoDB" id="20872at2759"/>
<keyword evidence="2" id="KW-0677">Repeat</keyword>
<dbReference type="InterPro" id="IPR036770">
    <property type="entry name" value="Ankyrin_rpt-contain_sf"/>
</dbReference>
<dbReference type="Gene3D" id="1.25.40.20">
    <property type="entry name" value="Ankyrin repeat-containing domain"/>
    <property type="match status" value="1"/>
</dbReference>
<name>A0A8H8RII0_9HELO</name>
<sequence>MSRFVRNVFRTGKDKAVEAPRTAPQIATATESIAPKVVNSIVLPEEKPDLYSTEGSDGIKVVAEPTDANLDIVFVHGLTGNRDTTWTHKNGVFWPQLVAEDIKTARIMTFGYDADPVKLWGVVGGNNIRNHGKNLAFAVSDRRRDCRQRPLLFIAHSLGGLVCEQALLYCREGEQNLGKVFQSTRGIIFMGTPHAGSDLADWGYRLAKLLNVVRGTNSALLDPLRQKSDVLRVVQQQFQQLLLQPGVGLKVYCFFEEKDVVGVGRIVPEHSAALDQYPNQSIAANHMDMTKFSGKLDSGYNKVLGRLYDNIEWISSAIPNETVEASQVRRAPEYEIGANQQVSNTGDGIGMIGIVQGGFHMHASNQKDPEKKCHQLFRTSEYEQYKGRNPEPVPGTCKWFLQHSYYTTWKNHPTSSLLWISADPGYGKSVLSKFLVDKELQTTQSQTTCYFFFKDDNEKQKTATNALCAILHQLFSQKSELLKYAIEFHDQNGAELVENLDLLWNLLITASADPHAGKVVCILDALDECRKSDLKDLLQKMCPFYDQRPGSSEGFSLKFLLTSRPLEYIEDQFSDLTQGMPTIRLAGEEDTDQIRDEIDLVIKYELEKIQQKRHLSLDSMRKLMEELTKVEHRTYLWLKLVFELLNSSSYYTKRQGRDKIFHTIPPTVNAAYTAILNQSTVKEQAWKLLQIVCAAVRPLSVDEISIAMSIQESDKAHKDIEIDLSESDTRWIRNLCGLFVSVIEGSVYLLHQTAKEFLLSHDPPLQSAPNIAFDGNWMHSISRDSSNFVLAQSCMWYLQLNDLNESVDNLIDDLDTREEETQENIKAQFPFVEYSANNWVNHLQAASIPEENNLYNIAFQLCDVSVDRSKIWLAVLHYSVYNLYDLRDCKSLHIAAKLGVETVVSKLLAAPSVNVNAAGLNGWTALHNATAFEHMSVVSLLLAAPGIDVNAADEDSETALHFAADSGQKAMISLLLAAPGIDINKRTDIWSKTALDTARSRGHEDIVDLLLADPRIEDRRIQGLSYASSED</sequence>
<dbReference type="PROSITE" id="PS50297">
    <property type="entry name" value="ANK_REP_REGION"/>
    <property type="match status" value="1"/>
</dbReference>
<proteinExistence type="inferred from homology"/>
<reference evidence="8 9" key="1">
    <citation type="submission" date="2018-05" db="EMBL/GenBank/DDBJ databases">
        <title>Genome sequencing and assembly of the regulated plant pathogen Lachnellula willkommii and related sister species for the development of diagnostic species identification markers.</title>
        <authorList>
            <person name="Giroux E."/>
            <person name="Bilodeau G."/>
        </authorList>
    </citation>
    <scope>NUCLEOTIDE SEQUENCE [LARGE SCALE GENOMIC DNA]</scope>
    <source>
        <strain evidence="8 9">CBS 160.35</strain>
    </source>
</reference>
<evidence type="ECO:0000259" key="4">
    <source>
        <dbReference type="Pfam" id="PF05057"/>
    </source>
</evidence>
<dbReference type="SUPFAM" id="SSF52540">
    <property type="entry name" value="P-loop containing nucleoside triphosphate hydrolases"/>
    <property type="match status" value="1"/>
</dbReference>
<feature type="domain" description="DUF7069" evidence="6">
    <location>
        <begin position="595"/>
        <end position="648"/>
    </location>
</feature>
<feature type="domain" description="DUF676" evidence="4">
    <location>
        <begin position="72"/>
        <end position="197"/>
    </location>
</feature>
<evidence type="ECO:0000313" key="9">
    <source>
        <dbReference type="Proteomes" id="UP000443090"/>
    </source>
</evidence>
<dbReference type="InterPro" id="IPR027417">
    <property type="entry name" value="P-loop_NTPase"/>
</dbReference>
<dbReference type="PANTHER" id="PTHR10039">
    <property type="entry name" value="AMELOGENIN"/>
    <property type="match status" value="1"/>
</dbReference>
<comment type="similarity">
    <text evidence="1">Belongs to the putative lipase ROG1 family.</text>
</comment>
<dbReference type="InterPro" id="IPR054471">
    <property type="entry name" value="GPIID_WHD"/>
</dbReference>
<evidence type="ECO:0000259" key="6">
    <source>
        <dbReference type="Pfam" id="PF23239"/>
    </source>
</evidence>
<dbReference type="InterPro" id="IPR055497">
    <property type="entry name" value="DUF7069"/>
</dbReference>
<dbReference type="AlphaFoldDB" id="A0A8H8RII0"/>